<proteinExistence type="predicted"/>
<dbReference type="OrthoDB" id="9857123at2"/>
<feature type="transmembrane region" description="Helical" evidence="2">
    <location>
        <begin position="108"/>
        <end position="128"/>
    </location>
</feature>
<dbReference type="KEGG" id="tpla:ElP_35720"/>
<keyword evidence="2" id="KW-1133">Transmembrane helix</keyword>
<keyword evidence="2" id="KW-0472">Membrane</keyword>
<organism evidence="3 4">
    <name type="scientific">Tautonia plasticadhaerens</name>
    <dbReference type="NCBI Taxonomy" id="2527974"/>
    <lineage>
        <taxon>Bacteria</taxon>
        <taxon>Pseudomonadati</taxon>
        <taxon>Planctomycetota</taxon>
        <taxon>Planctomycetia</taxon>
        <taxon>Isosphaerales</taxon>
        <taxon>Isosphaeraceae</taxon>
        <taxon>Tautonia</taxon>
    </lineage>
</organism>
<feature type="transmembrane region" description="Helical" evidence="2">
    <location>
        <begin position="39"/>
        <end position="57"/>
    </location>
</feature>
<dbReference type="RefSeq" id="WP_145271394.1">
    <property type="nucleotide sequence ID" value="NZ_CP036426.1"/>
</dbReference>
<evidence type="ECO:0000313" key="4">
    <source>
        <dbReference type="Proteomes" id="UP000317835"/>
    </source>
</evidence>
<protein>
    <submittedName>
        <fullName evidence="3">Uncharacterized protein</fullName>
    </submittedName>
</protein>
<feature type="region of interest" description="Disordered" evidence="1">
    <location>
        <begin position="541"/>
        <end position="560"/>
    </location>
</feature>
<keyword evidence="2" id="KW-0812">Transmembrane</keyword>
<feature type="transmembrane region" description="Helical" evidence="2">
    <location>
        <begin position="140"/>
        <end position="168"/>
    </location>
</feature>
<accession>A0A518H4C5</accession>
<sequence length="560" mass="62099">MPRGRPRFTLADILLIVILSGLSLGFLRWLGRSGQGEGILLPILLFELAFLAWFLAWRTVRGRRRARPCEECGRPFVPGRGKATSTRCPQCRTRSLFPQQVRREQARALRAIPGVLLLLMVVLGFLLSEPVETHFGDHSWVALPLVALGAVVVFFGVTIAVALVIALVRNRLLGCEGYAFAMARRSCGKPGEVSRSGPLVAWSSDPPTPLPMLGEQLEVARRRFESLLGEPVEVRLPIRILCFGRRSAFVAYHKNMIPNLWNLDGLYLNRPIRTITRTTEASPCRLSEPERTARTLFGFALLDELKGFIPPPWLQQGLGNLLAGGGDRGELDRLSRKMVVALARGTALGPDDLFDRSPRKVVTLAKGWYDHPTYVRFAQFNAQSWSVVEYLGGVAAPEDRRARFRAFLKDMGPKDDQEQVFERHFGHGFGPLLDGWRAWVEGRGIGEYGPTPPDIRDALLERLIPTITDRDAKVMDRILAVRDMGRAGYVFGAAALIALLGDGDEVLKPEAIWSLEAISGLPWGDDADRWAAWWQGFPEEVLVPDDPPEPRGGPLIGGSA</sequence>
<keyword evidence="4" id="KW-1185">Reference proteome</keyword>
<reference evidence="3 4" key="1">
    <citation type="submission" date="2019-02" db="EMBL/GenBank/DDBJ databases">
        <title>Deep-cultivation of Planctomycetes and their phenomic and genomic characterization uncovers novel biology.</title>
        <authorList>
            <person name="Wiegand S."/>
            <person name="Jogler M."/>
            <person name="Boedeker C."/>
            <person name="Pinto D."/>
            <person name="Vollmers J."/>
            <person name="Rivas-Marin E."/>
            <person name="Kohn T."/>
            <person name="Peeters S.H."/>
            <person name="Heuer A."/>
            <person name="Rast P."/>
            <person name="Oberbeckmann S."/>
            <person name="Bunk B."/>
            <person name="Jeske O."/>
            <person name="Meyerdierks A."/>
            <person name="Storesund J.E."/>
            <person name="Kallscheuer N."/>
            <person name="Luecker S."/>
            <person name="Lage O.M."/>
            <person name="Pohl T."/>
            <person name="Merkel B.J."/>
            <person name="Hornburger P."/>
            <person name="Mueller R.-W."/>
            <person name="Bruemmer F."/>
            <person name="Labrenz M."/>
            <person name="Spormann A.M."/>
            <person name="Op den Camp H."/>
            <person name="Overmann J."/>
            <person name="Amann R."/>
            <person name="Jetten M.S.M."/>
            <person name="Mascher T."/>
            <person name="Medema M.H."/>
            <person name="Devos D.P."/>
            <person name="Kaster A.-K."/>
            <person name="Ovreas L."/>
            <person name="Rohde M."/>
            <person name="Galperin M.Y."/>
            <person name="Jogler C."/>
        </authorList>
    </citation>
    <scope>NUCLEOTIDE SEQUENCE [LARGE SCALE GENOMIC DNA]</scope>
    <source>
        <strain evidence="3 4">ElP</strain>
    </source>
</reference>
<dbReference type="EMBL" id="CP036426">
    <property type="protein sequence ID" value="QDV35668.1"/>
    <property type="molecule type" value="Genomic_DNA"/>
</dbReference>
<dbReference type="AlphaFoldDB" id="A0A518H4C5"/>
<feature type="transmembrane region" description="Helical" evidence="2">
    <location>
        <begin position="7"/>
        <end position="27"/>
    </location>
</feature>
<gene>
    <name evidence="3" type="ORF">ElP_35720</name>
</gene>
<name>A0A518H4C5_9BACT</name>
<evidence type="ECO:0000313" key="3">
    <source>
        <dbReference type="EMBL" id="QDV35668.1"/>
    </source>
</evidence>
<dbReference type="Proteomes" id="UP000317835">
    <property type="component" value="Chromosome"/>
</dbReference>
<evidence type="ECO:0000256" key="1">
    <source>
        <dbReference type="SAM" id="MobiDB-lite"/>
    </source>
</evidence>
<evidence type="ECO:0000256" key="2">
    <source>
        <dbReference type="SAM" id="Phobius"/>
    </source>
</evidence>